<feature type="region of interest" description="Disordered" evidence="1">
    <location>
        <begin position="325"/>
        <end position="346"/>
    </location>
</feature>
<comment type="caution">
    <text evidence="2">The sequence shown here is derived from an EMBL/GenBank/DDBJ whole genome shotgun (WGS) entry which is preliminary data.</text>
</comment>
<evidence type="ECO:0000313" key="2">
    <source>
        <dbReference type="EMBL" id="TRY81039.1"/>
    </source>
</evidence>
<evidence type="ECO:0000256" key="1">
    <source>
        <dbReference type="SAM" id="MobiDB-lite"/>
    </source>
</evidence>
<gene>
    <name evidence="2" type="ORF">TCAL_11627</name>
</gene>
<keyword evidence="3" id="KW-1185">Reference proteome</keyword>
<protein>
    <submittedName>
        <fullName evidence="2">Uncharacterized protein</fullName>
    </submittedName>
</protein>
<proteinExistence type="predicted"/>
<organism evidence="2 3">
    <name type="scientific">Tigriopus californicus</name>
    <name type="common">Marine copepod</name>
    <dbReference type="NCBI Taxonomy" id="6832"/>
    <lineage>
        <taxon>Eukaryota</taxon>
        <taxon>Metazoa</taxon>
        <taxon>Ecdysozoa</taxon>
        <taxon>Arthropoda</taxon>
        <taxon>Crustacea</taxon>
        <taxon>Multicrustacea</taxon>
        <taxon>Hexanauplia</taxon>
        <taxon>Copepoda</taxon>
        <taxon>Harpacticoida</taxon>
        <taxon>Harpacticidae</taxon>
        <taxon>Tigriopus</taxon>
    </lineage>
</organism>
<feature type="non-terminal residue" evidence="2">
    <location>
        <position position="1"/>
    </location>
</feature>
<dbReference type="AlphaFoldDB" id="A0A553PTN3"/>
<sequence length="688" mass="75418">AVIISRSLLIHQKTLWRSGTENLNRRISRQTKVHYLKSMNACGCAVNKINGNTKATTTVKNQAEADRVPHYGSMDIDPHISLCTTTTHRDIDRVDPKGGMDLLVKAPNLDMHLLVKAPNLDTDLLVKAPNLDTNLLVKEPIPDTNLLVKEPIPDINPLAKPQSPGFSVPTNVPSTFNPPLTSNTNPSSQTTTGVFLTQSNNNGVDQSQAPSLAAPTQPSTRQPDTGYGSPLGSVIASDDFGSSVITPELALDANDGGALPLGSIANSINNPPSQTLALETPLIVEALRNNDAEGGEPLAELSSFGDEWIPMTMAKIMEMFSLPQKSDAQTSTKENLAQSRANQSGPQVVLVQDTVRNPFTQSSEKQVTKGRNNLSQVIVKVNKEEIEDVATLEPPYSAKEVRQTATTSYTSTTTIPATLEVELLIVEDVTLEDEEQKPDPPPTPSPMVGTTTWVVGENKTIVEPTPGNPEEPETEVPLLEVQIEEEEELNARDGKSIDPDRIGLLPDMTNLDNSHERNAIHDTENEIQNLRESLNKVPYSATAMSPTASPTPSSLNAFVSLALDEAIPREETTPTSKQEHPKSILEILHVIDQEPFERDNFVREHDHDLDFSTLQDPEMPTIDYEYYTDFADHPNDEALDPATIIRLFGSLIQPRTLEKRPTPSQMRRIPSRAPSRPKSNLLQRSCLH</sequence>
<feature type="compositionally biased region" description="Polar residues" evidence="1">
    <location>
        <begin position="677"/>
        <end position="688"/>
    </location>
</feature>
<feature type="region of interest" description="Disordered" evidence="1">
    <location>
        <begin position="655"/>
        <end position="688"/>
    </location>
</feature>
<evidence type="ECO:0000313" key="3">
    <source>
        <dbReference type="Proteomes" id="UP000318571"/>
    </source>
</evidence>
<feature type="compositionally biased region" description="Polar residues" evidence="1">
    <location>
        <begin position="193"/>
        <end position="223"/>
    </location>
</feature>
<feature type="compositionally biased region" description="Low complexity" evidence="1">
    <location>
        <begin position="173"/>
        <end position="192"/>
    </location>
</feature>
<name>A0A553PTN3_TIGCA</name>
<reference evidence="2 3" key="1">
    <citation type="journal article" date="2018" name="Nat. Ecol. Evol.">
        <title>Genomic signatures of mitonuclear coevolution across populations of Tigriopus californicus.</title>
        <authorList>
            <person name="Barreto F.S."/>
            <person name="Watson E.T."/>
            <person name="Lima T.G."/>
            <person name="Willett C.S."/>
            <person name="Edmands S."/>
            <person name="Li W."/>
            <person name="Burton R.S."/>
        </authorList>
    </citation>
    <scope>NUCLEOTIDE SEQUENCE [LARGE SCALE GENOMIC DNA]</scope>
    <source>
        <strain evidence="2 3">San Diego</strain>
    </source>
</reference>
<dbReference type="EMBL" id="VCGU01000001">
    <property type="protein sequence ID" value="TRY81039.1"/>
    <property type="molecule type" value="Genomic_DNA"/>
</dbReference>
<dbReference type="Proteomes" id="UP000318571">
    <property type="component" value="Chromosome 12"/>
</dbReference>
<feature type="region of interest" description="Disordered" evidence="1">
    <location>
        <begin position="172"/>
        <end position="233"/>
    </location>
</feature>
<accession>A0A553PTN3</accession>